<evidence type="ECO:0000313" key="2">
    <source>
        <dbReference type="Proteomes" id="UP000034488"/>
    </source>
</evidence>
<dbReference type="EMBL" id="LBPI01000015">
    <property type="protein sequence ID" value="KKP54533.1"/>
    <property type="molecule type" value="Genomic_DNA"/>
</dbReference>
<gene>
    <name evidence="1" type="ORF">UR47_C0015G0013</name>
</gene>
<name>A0A0G0AD72_9BACT</name>
<sequence length="115" mass="13754">MESIKDILKGLSEKKDESKSQKELFDTEKYSKKSVLINDKHKYISKEYQYYGLHLAGKLGDTKRVTMYIKWAKEKPRHILERAYSFAIDYPSAKDRSRIFIWKVKQLEEEMKAKE</sequence>
<dbReference type="AlphaFoldDB" id="A0A0G0AD72"/>
<accession>A0A0G0AD72</accession>
<protein>
    <submittedName>
        <fullName evidence="1">Uncharacterized protein</fullName>
    </submittedName>
</protein>
<organism evidence="1 2">
    <name type="scientific">candidate division WS6 bacterium GW2011_GWB1_33_6</name>
    <dbReference type="NCBI Taxonomy" id="1619088"/>
    <lineage>
        <taxon>Bacteria</taxon>
        <taxon>Candidatus Dojkabacteria</taxon>
    </lineage>
</organism>
<dbReference type="Proteomes" id="UP000034488">
    <property type="component" value="Unassembled WGS sequence"/>
</dbReference>
<comment type="caution">
    <text evidence="1">The sequence shown here is derived from an EMBL/GenBank/DDBJ whole genome shotgun (WGS) entry which is preliminary data.</text>
</comment>
<evidence type="ECO:0000313" key="1">
    <source>
        <dbReference type="EMBL" id="KKP54533.1"/>
    </source>
</evidence>
<proteinExistence type="predicted"/>
<reference evidence="1 2" key="1">
    <citation type="journal article" date="2015" name="Nature">
        <title>rRNA introns, odd ribosomes, and small enigmatic genomes across a large radiation of phyla.</title>
        <authorList>
            <person name="Brown C.T."/>
            <person name="Hug L.A."/>
            <person name="Thomas B.C."/>
            <person name="Sharon I."/>
            <person name="Castelle C.J."/>
            <person name="Singh A."/>
            <person name="Wilkins M.J."/>
            <person name="Williams K.H."/>
            <person name="Banfield J.F."/>
        </authorList>
    </citation>
    <scope>NUCLEOTIDE SEQUENCE [LARGE SCALE GENOMIC DNA]</scope>
</reference>